<sequence>MTAIWAATAQSCMIAIAYTAACLAAGAFAVVAILNLTPADLSGDPGTVIEFTILALSTAFSAFVSAFWPAVIAIAITEGLKLRGLVAYALAGAAVGLASAFHTGVMLNGGDTMMVTMRSAELSVACGAIGGFVYWMIAGRTAGYWLELNWFDPHRR</sequence>
<feature type="transmembrane region" description="Helical" evidence="1">
    <location>
        <begin position="12"/>
        <end position="33"/>
    </location>
</feature>
<name>A0A934IRI9_9HYPH</name>
<keyword evidence="1" id="KW-0812">Transmembrane</keyword>
<keyword evidence="1" id="KW-1133">Transmembrane helix</keyword>
<evidence type="ECO:0000313" key="3">
    <source>
        <dbReference type="Proteomes" id="UP000609531"/>
    </source>
</evidence>
<dbReference type="Proteomes" id="UP000609531">
    <property type="component" value="Unassembled WGS sequence"/>
</dbReference>
<feature type="transmembrane region" description="Helical" evidence="1">
    <location>
        <begin position="53"/>
        <end position="76"/>
    </location>
</feature>
<proteinExistence type="predicted"/>
<evidence type="ECO:0000256" key="1">
    <source>
        <dbReference type="SAM" id="Phobius"/>
    </source>
</evidence>
<dbReference type="EMBL" id="JAEKJA010000014">
    <property type="protein sequence ID" value="MBJ3777323.1"/>
    <property type="molecule type" value="Genomic_DNA"/>
</dbReference>
<protein>
    <submittedName>
        <fullName evidence="2">Uncharacterized protein</fullName>
    </submittedName>
</protein>
<evidence type="ECO:0000313" key="2">
    <source>
        <dbReference type="EMBL" id="MBJ3777323.1"/>
    </source>
</evidence>
<dbReference type="AlphaFoldDB" id="A0A934IRI9"/>
<accession>A0A934IRI9</accession>
<gene>
    <name evidence="2" type="ORF">JCR33_16565</name>
</gene>
<feature type="transmembrane region" description="Helical" evidence="1">
    <location>
        <begin position="85"/>
        <end position="102"/>
    </location>
</feature>
<feature type="transmembrane region" description="Helical" evidence="1">
    <location>
        <begin position="122"/>
        <end position="146"/>
    </location>
</feature>
<organism evidence="2 3">
    <name type="scientific">Acuticoccus mangrovi</name>
    <dbReference type="NCBI Taxonomy" id="2796142"/>
    <lineage>
        <taxon>Bacteria</taxon>
        <taxon>Pseudomonadati</taxon>
        <taxon>Pseudomonadota</taxon>
        <taxon>Alphaproteobacteria</taxon>
        <taxon>Hyphomicrobiales</taxon>
        <taxon>Amorphaceae</taxon>
        <taxon>Acuticoccus</taxon>
    </lineage>
</organism>
<keyword evidence="3" id="KW-1185">Reference proteome</keyword>
<keyword evidence="1" id="KW-0472">Membrane</keyword>
<comment type="caution">
    <text evidence="2">The sequence shown here is derived from an EMBL/GenBank/DDBJ whole genome shotgun (WGS) entry which is preliminary data.</text>
</comment>
<reference evidence="2" key="1">
    <citation type="submission" date="2020-12" db="EMBL/GenBank/DDBJ databases">
        <title>Bacterial taxonomy.</title>
        <authorList>
            <person name="Pan X."/>
        </authorList>
    </citation>
    <scope>NUCLEOTIDE SEQUENCE</scope>
    <source>
        <strain evidence="2">B2012</strain>
    </source>
</reference>
<dbReference type="RefSeq" id="WP_198883227.1">
    <property type="nucleotide sequence ID" value="NZ_JAEKJA010000014.1"/>
</dbReference>